<sequence>MSAFYKNLQRAMLLLILCLCFWMMGVLIGYETAQQAIHRGIYQAKNIMKIKTIKAPSQRQNPCGLAQLCPPQHHPFRLTSGVGLAVLPRLCFDNNSIFAMKCCQIGPRYEHCCIECQYGRNRHKELRYVQRRFLGSNGEFSEKSF</sequence>
<accession>A0A8C4NGK1</accession>
<keyword evidence="1" id="KW-0732">Signal</keyword>
<organism evidence="2 3">
    <name type="scientific">Eptatretus burgeri</name>
    <name type="common">Inshore hagfish</name>
    <dbReference type="NCBI Taxonomy" id="7764"/>
    <lineage>
        <taxon>Eukaryota</taxon>
        <taxon>Metazoa</taxon>
        <taxon>Chordata</taxon>
        <taxon>Craniata</taxon>
        <taxon>Vertebrata</taxon>
        <taxon>Cyclostomata</taxon>
        <taxon>Myxini</taxon>
        <taxon>Myxiniformes</taxon>
        <taxon>Myxinidae</taxon>
        <taxon>Eptatretinae</taxon>
        <taxon>Eptatretus</taxon>
    </lineage>
</organism>
<feature type="signal peptide" evidence="1">
    <location>
        <begin position="1"/>
        <end position="29"/>
    </location>
</feature>
<keyword evidence="3" id="KW-1185">Reference proteome</keyword>
<dbReference type="Proteomes" id="UP000694388">
    <property type="component" value="Unplaced"/>
</dbReference>
<evidence type="ECO:0000256" key="1">
    <source>
        <dbReference type="SAM" id="SignalP"/>
    </source>
</evidence>
<reference evidence="2" key="2">
    <citation type="submission" date="2025-09" db="UniProtKB">
        <authorList>
            <consortium name="Ensembl"/>
        </authorList>
    </citation>
    <scope>IDENTIFICATION</scope>
</reference>
<evidence type="ECO:0000313" key="3">
    <source>
        <dbReference type="Proteomes" id="UP000694388"/>
    </source>
</evidence>
<protein>
    <submittedName>
        <fullName evidence="2">Uncharacterized protein</fullName>
    </submittedName>
</protein>
<dbReference type="AlphaFoldDB" id="A0A8C4NGK1"/>
<feature type="chain" id="PRO_5034806003" evidence="1">
    <location>
        <begin position="30"/>
        <end position="145"/>
    </location>
</feature>
<reference evidence="2" key="1">
    <citation type="submission" date="2025-08" db="UniProtKB">
        <authorList>
            <consortium name="Ensembl"/>
        </authorList>
    </citation>
    <scope>IDENTIFICATION</scope>
</reference>
<proteinExistence type="predicted"/>
<dbReference type="Ensembl" id="ENSEBUT00000004347.1">
    <property type="protein sequence ID" value="ENSEBUP00000003943.1"/>
    <property type="gene ID" value="ENSEBUG00000002824.1"/>
</dbReference>
<evidence type="ECO:0000313" key="2">
    <source>
        <dbReference type="Ensembl" id="ENSEBUP00000003943.1"/>
    </source>
</evidence>
<name>A0A8C4NGK1_EPTBU</name>